<gene>
    <name evidence="2" type="ORF">EVAR_102994_1</name>
</gene>
<sequence length="105" mass="11846">METERRRLPLRVLDAIAYRSIRHLSRRFGYSALSNAFVGIMVSIITVSSFNQIRHSVSLTPSTPICETLFAPATSESELRPVAELKLKVQRRVESKAIAETEIET</sequence>
<accession>A0A4C1UPM5</accession>
<protein>
    <submittedName>
        <fullName evidence="2">Uncharacterized protein</fullName>
    </submittedName>
</protein>
<name>A0A4C1UPM5_EUMVA</name>
<feature type="transmembrane region" description="Helical" evidence="1">
    <location>
        <begin position="28"/>
        <end position="50"/>
    </location>
</feature>
<reference evidence="2 3" key="1">
    <citation type="journal article" date="2019" name="Commun. Biol.">
        <title>The bagworm genome reveals a unique fibroin gene that provides high tensile strength.</title>
        <authorList>
            <person name="Kono N."/>
            <person name="Nakamura H."/>
            <person name="Ohtoshi R."/>
            <person name="Tomita M."/>
            <person name="Numata K."/>
            <person name="Arakawa K."/>
        </authorList>
    </citation>
    <scope>NUCLEOTIDE SEQUENCE [LARGE SCALE GENOMIC DNA]</scope>
</reference>
<dbReference type="AlphaFoldDB" id="A0A4C1UPM5"/>
<keyword evidence="3" id="KW-1185">Reference proteome</keyword>
<dbReference type="Proteomes" id="UP000299102">
    <property type="component" value="Unassembled WGS sequence"/>
</dbReference>
<proteinExistence type="predicted"/>
<keyword evidence="1" id="KW-1133">Transmembrane helix</keyword>
<dbReference type="EMBL" id="BGZK01000206">
    <property type="protein sequence ID" value="GBP28421.1"/>
    <property type="molecule type" value="Genomic_DNA"/>
</dbReference>
<keyword evidence="1" id="KW-0812">Transmembrane</keyword>
<comment type="caution">
    <text evidence="2">The sequence shown here is derived from an EMBL/GenBank/DDBJ whole genome shotgun (WGS) entry which is preliminary data.</text>
</comment>
<evidence type="ECO:0000313" key="2">
    <source>
        <dbReference type="EMBL" id="GBP28421.1"/>
    </source>
</evidence>
<organism evidence="2 3">
    <name type="scientific">Eumeta variegata</name>
    <name type="common">Bagworm moth</name>
    <name type="synonym">Eumeta japonica</name>
    <dbReference type="NCBI Taxonomy" id="151549"/>
    <lineage>
        <taxon>Eukaryota</taxon>
        <taxon>Metazoa</taxon>
        <taxon>Ecdysozoa</taxon>
        <taxon>Arthropoda</taxon>
        <taxon>Hexapoda</taxon>
        <taxon>Insecta</taxon>
        <taxon>Pterygota</taxon>
        <taxon>Neoptera</taxon>
        <taxon>Endopterygota</taxon>
        <taxon>Lepidoptera</taxon>
        <taxon>Glossata</taxon>
        <taxon>Ditrysia</taxon>
        <taxon>Tineoidea</taxon>
        <taxon>Psychidae</taxon>
        <taxon>Oiketicinae</taxon>
        <taxon>Eumeta</taxon>
    </lineage>
</organism>
<evidence type="ECO:0000313" key="3">
    <source>
        <dbReference type="Proteomes" id="UP000299102"/>
    </source>
</evidence>
<evidence type="ECO:0000256" key="1">
    <source>
        <dbReference type="SAM" id="Phobius"/>
    </source>
</evidence>
<keyword evidence="1" id="KW-0472">Membrane</keyword>